<organism evidence="1 2">
    <name type="scientific">Bauhinia variegata</name>
    <name type="common">Purple orchid tree</name>
    <name type="synonym">Phanera variegata</name>
    <dbReference type="NCBI Taxonomy" id="167791"/>
    <lineage>
        <taxon>Eukaryota</taxon>
        <taxon>Viridiplantae</taxon>
        <taxon>Streptophyta</taxon>
        <taxon>Embryophyta</taxon>
        <taxon>Tracheophyta</taxon>
        <taxon>Spermatophyta</taxon>
        <taxon>Magnoliopsida</taxon>
        <taxon>eudicotyledons</taxon>
        <taxon>Gunneridae</taxon>
        <taxon>Pentapetalae</taxon>
        <taxon>rosids</taxon>
        <taxon>fabids</taxon>
        <taxon>Fabales</taxon>
        <taxon>Fabaceae</taxon>
        <taxon>Cercidoideae</taxon>
        <taxon>Cercideae</taxon>
        <taxon>Bauhiniinae</taxon>
        <taxon>Bauhinia</taxon>
    </lineage>
</organism>
<keyword evidence="2" id="KW-1185">Reference proteome</keyword>
<gene>
    <name evidence="1" type="ORF">L6164_018353</name>
</gene>
<proteinExistence type="predicted"/>
<protein>
    <submittedName>
        <fullName evidence="1">Uncharacterized protein</fullName>
    </submittedName>
</protein>
<comment type="caution">
    <text evidence="1">The sequence shown here is derived from an EMBL/GenBank/DDBJ whole genome shotgun (WGS) entry which is preliminary data.</text>
</comment>
<name>A0ACB9NAY1_BAUVA</name>
<dbReference type="Proteomes" id="UP000828941">
    <property type="component" value="Chromosome 7"/>
</dbReference>
<dbReference type="EMBL" id="CM039432">
    <property type="protein sequence ID" value="KAI4333565.1"/>
    <property type="molecule type" value="Genomic_DNA"/>
</dbReference>
<accession>A0ACB9NAY1</accession>
<evidence type="ECO:0000313" key="1">
    <source>
        <dbReference type="EMBL" id="KAI4333565.1"/>
    </source>
</evidence>
<evidence type="ECO:0000313" key="2">
    <source>
        <dbReference type="Proteomes" id="UP000828941"/>
    </source>
</evidence>
<sequence length="374" mass="42242">MPPSSSSSTRIVVEYAKSGRSSCKKCSGTISSNALRLGLVNRDNRGYDITKWHHFDCFPRGFESVASAEAIKGFSSLKSSDQEALKKLLAGHDKSREMDDDATKDVQNEQNETNPKTRKVQEATKDINKEADDDATEDVQNEQKETNPKKRKSYTSDVEAEEKIIFSVSDIKSKYKEATLLPKWKAFQTVIFLEQDDGLHNSSKIAAFDFDGCLAKTDVKRVGANAWSLMYPSIPDKLQSLYSDGYKLVIFTNESNIERWKNKRQVAVDSKIGRLNNFIKKVKVPMQVFIACGIGKSLKQNKDAEDPFRKPKPGMWQLMEKHFNSGFTIDMDQSFYVGDAAGREKDHSDADIKFAEAIGLKFYVPEEFFDSRGK</sequence>
<reference evidence="1 2" key="1">
    <citation type="journal article" date="2022" name="DNA Res.">
        <title>Chromosomal-level genome assembly of the orchid tree Bauhinia variegata (Leguminosae; Cercidoideae) supports the allotetraploid origin hypothesis of Bauhinia.</title>
        <authorList>
            <person name="Zhong Y."/>
            <person name="Chen Y."/>
            <person name="Zheng D."/>
            <person name="Pang J."/>
            <person name="Liu Y."/>
            <person name="Luo S."/>
            <person name="Meng S."/>
            <person name="Qian L."/>
            <person name="Wei D."/>
            <person name="Dai S."/>
            <person name="Zhou R."/>
        </authorList>
    </citation>
    <scope>NUCLEOTIDE SEQUENCE [LARGE SCALE GENOMIC DNA]</scope>
    <source>
        <strain evidence="1">BV-YZ2020</strain>
    </source>
</reference>